<proteinExistence type="inferred from homology"/>
<evidence type="ECO:0000313" key="4">
    <source>
        <dbReference type="Proteomes" id="UP000011666"/>
    </source>
</evidence>
<sequence length="211" mass="22613">MIIPCRDEAGSIAAVVQEVPYGMQTIVVDNGSSDPTAEVAARAGAAVIREPRPGYGAAVDAGARAARRPVVCIIDGDGSMRPGELRMLLDGLDAGADLAVGRRRPDRASTWPWHARLGSAGVAWRLRRRHGIDVHDIGPMRAIGRDVLLGLDIRDRRSGYPVELLVRAAEYGLRVVECDVTYRPRTAGRSKVSGSVVGSWRAGRDFLAALP</sequence>
<protein>
    <submittedName>
        <fullName evidence="3">Putative glycosyltransferase</fullName>
    </submittedName>
</protein>
<dbReference type="GO" id="GO:0016740">
    <property type="term" value="F:transferase activity"/>
    <property type="evidence" value="ECO:0007669"/>
    <property type="project" value="UniProtKB-KW"/>
</dbReference>
<evidence type="ECO:0000259" key="2">
    <source>
        <dbReference type="Pfam" id="PF00535"/>
    </source>
</evidence>
<comment type="caution">
    <text evidence="3">The sequence shown here is derived from an EMBL/GenBank/DDBJ whole genome shotgun (WGS) entry which is preliminary data.</text>
</comment>
<dbReference type="STRING" id="1223545.GS4_03_00180"/>
<keyword evidence="3" id="KW-0808">Transferase</keyword>
<reference evidence="3 4" key="1">
    <citation type="submission" date="2013-01" db="EMBL/GenBank/DDBJ databases">
        <title>Whole genome shotgun sequence of Gordonia soli NBRC 108243.</title>
        <authorList>
            <person name="Isaki-Nakamura S."/>
            <person name="Hosoyama A."/>
            <person name="Tsuchikane K."/>
            <person name="Ando Y."/>
            <person name="Baba S."/>
            <person name="Ohji S."/>
            <person name="Hamada M."/>
            <person name="Tamura T."/>
            <person name="Yamazoe A."/>
            <person name="Yamazaki S."/>
            <person name="Fujita N."/>
        </authorList>
    </citation>
    <scope>NUCLEOTIDE SEQUENCE [LARGE SCALE GENOMIC DNA]</scope>
    <source>
        <strain evidence="3 4">NBRC 108243</strain>
    </source>
</reference>
<dbReference type="Pfam" id="PF00535">
    <property type="entry name" value="Glycos_transf_2"/>
    <property type="match status" value="1"/>
</dbReference>
<name>M0QE19_9ACTN</name>
<dbReference type="Gene3D" id="3.90.550.10">
    <property type="entry name" value="Spore Coat Polysaccharide Biosynthesis Protein SpsA, Chain A"/>
    <property type="match status" value="1"/>
</dbReference>
<evidence type="ECO:0000256" key="1">
    <source>
        <dbReference type="ARBA" id="ARBA00006739"/>
    </source>
</evidence>
<gene>
    <name evidence="3" type="ORF">GS4_03_00180</name>
</gene>
<evidence type="ECO:0000313" key="3">
    <source>
        <dbReference type="EMBL" id="GAC66571.1"/>
    </source>
</evidence>
<dbReference type="EMBL" id="BANX01000003">
    <property type="protein sequence ID" value="GAC66571.1"/>
    <property type="molecule type" value="Genomic_DNA"/>
</dbReference>
<accession>M0QE19</accession>
<dbReference type="AlphaFoldDB" id="M0QE19"/>
<dbReference type="InterPro" id="IPR029044">
    <property type="entry name" value="Nucleotide-diphossugar_trans"/>
</dbReference>
<dbReference type="PANTHER" id="PTHR48090:SF7">
    <property type="entry name" value="RFBJ PROTEIN"/>
    <property type="match status" value="1"/>
</dbReference>
<organism evidence="3 4">
    <name type="scientific">Gordonia soli NBRC 108243</name>
    <dbReference type="NCBI Taxonomy" id="1223545"/>
    <lineage>
        <taxon>Bacteria</taxon>
        <taxon>Bacillati</taxon>
        <taxon>Actinomycetota</taxon>
        <taxon>Actinomycetes</taxon>
        <taxon>Mycobacteriales</taxon>
        <taxon>Gordoniaceae</taxon>
        <taxon>Gordonia</taxon>
    </lineage>
</organism>
<dbReference type="SUPFAM" id="SSF53448">
    <property type="entry name" value="Nucleotide-diphospho-sugar transferases"/>
    <property type="match status" value="1"/>
</dbReference>
<dbReference type="Proteomes" id="UP000011666">
    <property type="component" value="Unassembled WGS sequence"/>
</dbReference>
<dbReference type="PANTHER" id="PTHR48090">
    <property type="entry name" value="UNDECAPRENYL-PHOSPHATE 4-DEOXY-4-FORMAMIDO-L-ARABINOSE TRANSFERASE-RELATED"/>
    <property type="match status" value="1"/>
</dbReference>
<feature type="domain" description="Glycosyltransferase 2-like" evidence="2">
    <location>
        <begin position="2"/>
        <end position="129"/>
    </location>
</feature>
<comment type="similarity">
    <text evidence="1">Belongs to the glycosyltransferase 2 family.</text>
</comment>
<keyword evidence="4" id="KW-1185">Reference proteome</keyword>
<dbReference type="InterPro" id="IPR050256">
    <property type="entry name" value="Glycosyltransferase_2"/>
</dbReference>
<dbReference type="InterPro" id="IPR001173">
    <property type="entry name" value="Glyco_trans_2-like"/>
</dbReference>
<dbReference type="eggNOG" id="COG1215">
    <property type="taxonomic scope" value="Bacteria"/>
</dbReference>